<protein>
    <submittedName>
        <fullName evidence="3">Neuropeptide</fullName>
    </submittedName>
</protein>
<feature type="signal peptide" evidence="1">
    <location>
        <begin position="1"/>
        <end position="16"/>
    </location>
</feature>
<keyword evidence="2" id="KW-1185">Reference proteome</keyword>
<dbReference type="AlphaFoldDB" id="A0A7I4YHR5"/>
<reference evidence="3" key="1">
    <citation type="submission" date="2020-12" db="UniProtKB">
        <authorList>
            <consortium name="WormBaseParasite"/>
        </authorList>
    </citation>
    <scope>IDENTIFICATION</scope>
    <source>
        <strain evidence="3">MHco3</strain>
    </source>
</reference>
<keyword evidence="1" id="KW-0732">Signal</keyword>
<dbReference type="WBParaSite" id="HCON_00098800-00001">
    <property type="protein sequence ID" value="HCON_00098800-00001"/>
    <property type="gene ID" value="HCON_00098800"/>
</dbReference>
<evidence type="ECO:0000256" key="1">
    <source>
        <dbReference type="SAM" id="SignalP"/>
    </source>
</evidence>
<evidence type="ECO:0000313" key="2">
    <source>
        <dbReference type="Proteomes" id="UP000025227"/>
    </source>
</evidence>
<organism evidence="2 3">
    <name type="scientific">Haemonchus contortus</name>
    <name type="common">Barber pole worm</name>
    <dbReference type="NCBI Taxonomy" id="6289"/>
    <lineage>
        <taxon>Eukaryota</taxon>
        <taxon>Metazoa</taxon>
        <taxon>Ecdysozoa</taxon>
        <taxon>Nematoda</taxon>
        <taxon>Chromadorea</taxon>
        <taxon>Rhabditida</taxon>
        <taxon>Rhabditina</taxon>
        <taxon>Rhabditomorpha</taxon>
        <taxon>Strongyloidea</taxon>
        <taxon>Trichostrongylidae</taxon>
        <taxon>Haemonchus</taxon>
    </lineage>
</organism>
<accession>A0A7I4YHR5</accession>
<proteinExistence type="predicted"/>
<name>A0A7I4YHR5_HAECO</name>
<dbReference type="OMA" id="WERMNAR"/>
<sequence length="123" mass="15197">MFHAIILALLATAVYAQFCAFIDRYSRYRRPYPQPAYSSYDEEFDILQDELLRNFDRGHFRDKVGSAKMKEDLLRFFDRRRFNDRPEPEHFNDEELLDKVQRQLEQLAEWERMNNRRRFLRKV</sequence>
<feature type="chain" id="PRO_5029545951" evidence="1">
    <location>
        <begin position="17"/>
        <end position="123"/>
    </location>
</feature>
<evidence type="ECO:0000313" key="3">
    <source>
        <dbReference type="WBParaSite" id="HCON_00098800-00001"/>
    </source>
</evidence>
<dbReference type="Proteomes" id="UP000025227">
    <property type="component" value="Unplaced"/>
</dbReference>